<gene>
    <name evidence="1" type="ORF">BJY26_002272</name>
</gene>
<name>A0A7Z0D345_9MICO</name>
<dbReference type="RefSeq" id="WP_179428336.1">
    <property type="nucleotide sequence ID" value="NZ_JACBZP010000001.1"/>
</dbReference>
<dbReference type="AlphaFoldDB" id="A0A7Z0D345"/>
<sequence>MSAQQAPTEPASMFAQIIIEVLIGRRSVHQVSRWTTTECFGALAKRVELTRALSAPVDASGHDVVVRRVRTYRARTGAVEVAAVVEAPSRIHAVAMRLESSGHKWLITALEVG</sequence>
<protein>
    <submittedName>
        <fullName evidence="1">Uncharacterized protein</fullName>
    </submittedName>
</protein>
<proteinExistence type="predicted"/>
<reference evidence="1 2" key="1">
    <citation type="submission" date="2020-07" db="EMBL/GenBank/DDBJ databases">
        <title>Sequencing the genomes of 1000 actinobacteria strains.</title>
        <authorList>
            <person name="Klenk H.-P."/>
        </authorList>
    </citation>
    <scope>NUCLEOTIDE SEQUENCE [LARGE SCALE GENOMIC DNA]</scope>
    <source>
        <strain evidence="1 2">DSM 26341</strain>
    </source>
</reference>
<accession>A0A7Z0D345</accession>
<evidence type="ECO:0000313" key="1">
    <source>
        <dbReference type="EMBL" id="NYI67966.1"/>
    </source>
</evidence>
<dbReference type="Pfam" id="PF20060">
    <property type="entry name" value="DUF6459"/>
    <property type="match status" value="1"/>
</dbReference>
<dbReference type="EMBL" id="JACBZP010000001">
    <property type="protein sequence ID" value="NYI67966.1"/>
    <property type="molecule type" value="Genomic_DNA"/>
</dbReference>
<organism evidence="1 2">
    <name type="scientific">Spelaeicoccus albus</name>
    <dbReference type="NCBI Taxonomy" id="1280376"/>
    <lineage>
        <taxon>Bacteria</taxon>
        <taxon>Bacillati</taxon>
        <taxon>Actinomycetota</taxon>
        <taxon>Actinomycetes</taxon>
        <taxon>Micrococcales</taxon>
        <taxon>Brevibacteriaceae</taxon>
        <taxon>Spelaeicoccus</taxon>
    </lineage>
</organism>
<comment type="caution">
    <text evidence="1">The sequence shown here is derived from an EMBL/GenBank/DDBJ whole genome shotgun (WGS) entry which is preliminary data.</text>
</comment>
<evidence type="ECO:0000313" key="2">
    <source>
        <dbReference type="Proteomes" id="UP000539111"/>
    </source>
</evidence>
<dbReference type="InterPro" id="IPR045596">
    <property type="entry name" value="DUF6459"/>
</dbReference>
<keyword evidence="2" id="KW-1185">Reference proteome</keyword>
<dbReference type="Proteomes" id="UP000539111">
    <property type="component" value="Unassembled WGS sequence"/>
</dbReference>